<dbReference type="GO" id="GO:0006096">
    <property type="term" value="P:glycolytic process"/>
    <property type="evidence" value="ECO:0007669"/>
    <property type="project" value="InterPro"/>
</dbReference>
<name>A0A4V3F5S2_9GAMM</name>
<dbReference type="AlphaFoldDB" id="A0A4V3F5S2"/>
<dbReference type="GO" id="GO:0005524">
    <property type="term" value="F:ATP binding"/>
    <property type="evidence" value="ECO:0007669"/>
    <property type="project" value="InterPro"/>
</dbReference>
<dbReference type="Gene3D" id="3.30.420.40">
    <property type="match status" value="1"/>
</dbReference>
<keyword evidence="5" id="KW-1185">Reference proteome</keyword>
<keyword evidence="2 4" id="KW-0418">Kinase</keyword>
<evidence type="ECO:0000313" key="5">
    <source>
        <dbReference type="Proteomes" id="UP000295341"/>
    </source>
</evidence>
<dbReference type="CDD" id="cd24008">
    <property type="entry name" value="ASKHA_NBD_GLK"/>
    <property type="match status" value="1"/>
</dbReference>
<dbReference type="Gene3D" id="3.40.367.20">
    <property type="match status" value="1"/>
</dbReference>
<dbReference type="OrthoDB" id="9800595at2"/>
<dbReference type="InterPro" id="IPR050201">
    <property type="entry name" value="Bacterial_glucokinase"/>
</dbReference>
<proteinExistence type="inferred from homology"/>
<dbReference type="PANTHER" id="PTHR47690">
    <property type="entry name" value="GLUCOKINASE"/>
    <property type="match status" value="1"/>
</dbReference>
<dbReference type="InterPro" id="IPR003836">
    <property type="entry name" value="Glucokinase"/>
</dbReference>
<gene>
    <name evidence="4" type="ORF">DFR24_4025</name>
</gene>
<evidence type="ECO:0000256" key="3">
    <source>
        <dbReference type="RuleBase" id="RU004046"/>
    </source>
</evidence>
<dbReference type="GO" id="GO:0005536">
    <property type="term" value="F:D-glucose binding"/>
    <property type="evidence" value="ECO:0007669"/>
    <property type="project" value="InterPro"/>
</dbReference>
<accession>A0A4V3F5S2</accession>
<dbReference type="InterPro" id="IPR043129">
    <property type="entry name" value="ATPase_NBD"/>
</dbReference>
<evidence type="ECO:0000256" key="1">
    <source>
        <dbReference type="ARBA" id="ARBA00022679"/>
    </source>
</evidence>
<dbReference type="RefSeq" id="WP_133883197.1">
    <property type="nucleotide sequence ID" value="NZ_MWIN01000008.1"/>
</dbReference>
<evidence type="ECO:0000256" key="2">
    <source>
        <dbReference type="ARBA" id="ARBA00022777"/>
    </source>
</evidence>
<dbReference type="EMBL" id="SOBT01000011">
    <property type="protein sequence ID" value="TDU25586.1"/>
    <property type="molecule type" value="Genomic_DNA"/>
</dbReference>
<keyword evidence="1" id="KW-0808">Transferase</keyword>
<protein>
    <submittedName>
        <fullName evidence="4">Glucokinase</fullName>
    </submittedName>
</protein>
<dbReference type="GO" id="GO:0005829">
    <property type="term" value="C:cytosol"/>
    <property type="evidence" value="ECO:0007669"/>
    <property type="project" value="TreeGrafter"/>
</dbReference>
<organism evidence="4 5">
    <name type="scientific">Panacagrimonas perspica</name>
    <dbReference type="NCBI Taxonomy" id="381431"/>
    <lineage>
        <taxon>Bacteria</taxon>
        <taxon>Pseudomonadati</taxon>
        <taxon>Pseudomonadota</taxon>
        <taxon>Gammaproteobacteria</taxon>
        <taxon>Nevskiales</taxon>
        <taxon>Nevskiaceae</taxon>
        <taxon>Panacagrimonas</taxon>
    </lineage>
</organism>
<evidence type="ECO:0000313" key="4">
    <source>
        <dbReference type="EMBL" id="TDU25586.1"/>
    </source>
</evidence>
<dbReference type="Pfam" id="PF02685">
    <property type="entry name" value="Glucokinase"/>
    <property type="match status" value="1"/>
</dbReference>
<dbReference type="SUPFAM" id="SSF53067">
    <property type="entry name" value="Actin-like ATPase domain"/>
    <property type="match status" value="1"/>
</dbReference>
<dbReference type="Proteomes" id="UP000295341">
    <property type="component" value="Unassembled WGS sequence"/>
</dbReference>
<comment type="similarity">
    <text evidence="3">Belongs to the bacterial glucokinase family.</text>
</comment>
<dbReference type="GO" id="GO:0004340">
    <property type="term" value="F:glucokinase activity"/>
    <property type="evidence" value="ECO:0007669"/>
    <property type="project" value="InterPro"/>
</dbReference>
<comment type="caution">
    <text evidence="4">The sequence shown here is derived from an EMBL/GenBank/DDBJ whole genome shotgun (WGS) entry which is preliminary data.</text>
</comment>
<sequence length="312" mass="33755">MDERVLVADIGSLHCRLALARHDAPRPYLEENRLYAVPRADLFEVLREFLLDARCKQPAAIAVSAAGRVRRLPGRTWVSVTNTSLTLERESLVNLIGGPCWIVNERAAIAAALPLLSADERWPFGPSRAAVEGLRLVISVGSGFGAAALTADGTVIETEAGHSDLAAVSAEERQWLNRLAPLGRLTADALLSESGLLRLYEVISGSSCQTVDELLMRQRRHENAALKSLTAFSTWLGRSIRNLVLGLGAWGGVHLTGSLVSDLGDSLDLHAFRRGFEDKAPFSADLAAVPVHRIAHAQPALLGMARIAFEHR</sequence>
<reference evidence="4 5" key="1">
    <citation type="submission" date="2019-03" db="EMBL/GenBank/DDBJ databases">
        <title>Genomic Encyclopedia of Type Strains, Phase IV (KMG-IV): sequencing the most valuable type-strain genomes for metagenomic binning, comparative biology and taxonomic classification.</title>
        <authorList>
            <person name="Goeker M."/>
        </authorList>
    </citation>
    <scope>NUCLEOTIDE SEQUENCE [LARGE SCALE GENOMIC DNA]</scope>
    <source>
        <strain evidence="4 5">DSM 26377</strain>
    </source>
</reference>
<dbReference type="PANTHER" id="PTHR47690:SF1">
    <property type="entry name" value="GLUCOKINASE"/>
    <property type="match status" value="1"/>
</dbReference>